<evidence type="ECO:0000313" key="1">
    <source>
        <dbReference type="EMBL" id="KAK0457194.1"/>
    </source>
</evidence>
<organism evidence="1 2">
    <name type="scientific">Armillaria tabescens</name>
    <name type="common">Ringless honey mushroom</name>
    <name type="synonym">Agaricus tabescens</name>
    <dbReference type="NCBI Taxonomy" id="1929756"/>
    <lineage>
        <taxon>Eukaryota</taxon>
        <taxon>Fungi</taxon>
        <taxon>Dikarya</taxon>
        <taxon>Basidiomycota</taxon>
        <taxon>Agaricomycotina</taxon>
        <taxon>Agaricomycetes</taxon>
        <taxon>Agaricomycetidae</taxon>
        <taxon>Agaricales</taxon>
        <taxon>Marasmiineae</taxon>
        <taxon>Physalacriaceae</taxon>
        <taxon>Desarmillaria</taxon>
    </lineage>
</organism>
<gene>
    <name evidence="1" type="ORF">EV420DRAFT_1748730</name>
</gene>
<dbReference type="AlphaFoldDB" id="A0AA39KCA8"/>
<comment type="caution">
    <text evidence="1">The sequence shown here is derived from an EMBL/GenBank/DDBJ whole genome shotgun (WGS) entry which is preliminary data.</text>
</comment>
<dbReference type="Proteomes" id="UP001175211">
    <property type="component" value="Unassembled WGS sequence"/>
</dbReference>
<name>A0AA39KCA8_ARMTA</name>
<keyword evidence="2" id="KW-1185">Reference proteome</keyword>
<dbReference type="RefSeq" id="XP_060329509.1">
    <property type="nucleotide sequence ID" value="XM_060480259.1"/>
</dbReference>
<dbReference type="EMBL" id="JAUEPS010000022">
    <property type="protein sequence ID" value="KAK0457194.1"/>
    <property type="molecule type" value="Genomic_DNA"/>
</dbReference>
<proteinExistence type="predicted"/>
<reference evidence="1" key="1">
    <citation type="submission" date="2023-06" db="EMBL/GenBank/DDBJ databases">
        <authorList>
            <consortium name="Lawrence Berkeley National Laboratory"/>
            <person name="Ahrendt S."/>
            <person name="Sahu N."/>
            <person name="Indic B."/>
            <person name="Wong-Bajracharya J."/>
            <person name="Merenyi Z."/>
            <person name="Ke H.-M."/>
            <person name="Monk M."/>
            <person name="Kocsube S."/>
            <person name="Drula E."/>
            <person name="Lipzen A."/>
            <person name="Balint B."/>
            <person name="Henrissat B."/>
            <person name="Andreopoulos B."/>
            <person name="Martin F.M."/>
            <person name="Harder C.B."/>
            <person name="Rigling D."/>
            <person name="Ford K.L."/>
            <person name="Foster G.D."/>
            <person name="Pangilinan J."/>
            <person name="Papanicolaou A."/>
            <person name="Barry K."/>
            <person name="LaButti K."/>
            <person name="Viragh M."/>
            <person name="Koriabine M."/>
            <person name="Yan M."/>
            <person name="Riley R."/>
            <person name="Champramary S."/>
            <person name="Plett K.L."/>
            <person name="Tsai I.J."/>
            <person name="Slot J."/>
            <person name="Sipos G."/>
            <person name="Plett J."/>
            <person name="Nagy L.G."/>
            <person name="Grigoriev I.V."/>
        </authorList>
    </citation>
    <scope>NUCLEOTIDE SEQUENCE</scope>
    <source>
        <strain evidence="1">CCBAS 213</strain>
    </source>
</reference>
<dbReference type="GeneID" id="85363807"/>
<sequence>MKSPLSLAPNLHTFALRYHNVVRFPHVRLSLDMIESRLAGGILKRASIHPVGKTSIKMFDERLAAINATPDVKVWLEDDSGSYAELVMPPIAGEDYDGDIYMLQVNSGLVTEDDLL</sequence>
<evidence type="ECO:0000313" key="2">
    <source>
        <dbReference type="Proteomes" id="UP001175211"/>
    </source>
</evidence>
<protein>
    <submittedName>
        <fullName evidence="1">Uncharacterized protein</fullName>
    </submittedName>
</protein>
<accession>A0AA39KCA8</accession>